<keyword evidence="2" id="KW-0548">Nucleotidyltransferase</keyword>
<dbReference type="GO" id="GO:0061503">
    <property type="term" value="F:tRNA threonylcarbamoyladenosine dehydratase"/>
    <property type="evidence" value="ECO:0007669"/>
    <property type="project" value="TreeGrafter"/>
</dbReference>
<sequence>MLSEIKQHLIKQGFNCTTIEAGAGERIVVETTILNHSIQLMMVEDPPYYSLPGFFLINPDFLGRLAHVSVHEYAGIQIGAVCVNAPESLSVNFEQPLLVVEESLRRHISLLEKCITNPDWNHSELLREFYSDWLRICDPDSFKPLLANIARPVLQTLSVYSPVNGKQFGIESHYMVHPADDSLSGISDIQLSIQKDNRRIAGKAVVIPIETLTPAPKHSDALDEWYLHTISSLPIKVRTELQQKYGQWRETAYWVVFTAKTVNDERTWFALKLSGKAKKALPLSDEKLKNWKLEALPIRLFNQENTVERGGGILTLAGKKVAVIGVGSVGSEIAHKLSAAGIRHLTLVDPDLYEINNLYRHILEQHWVGAPKTVALSVALQRQFPWSCAQWKLDKLMEFARSSRMNDFDLIVIAIGNPTQERLFKQYLLDTNSKVAVINSWLEGYGVGGHATLDISNAKGCLLCSYVCQETGCRGLVSNMNFIEPDQVTMKSVAGCGEQFISYGAASSAQTGVMAANLAIRYLEGKQTKSCKVSWKGLDEDAMAEGIRLTHRYYNFSSSLEYLPLVDEDCDVCTH</sequence>
<dbReference type="Pfam" id="PF00899">
    <property type="entry name" value="ThiF"/>
    <property type="match status" value="1"/>
</dbReference>
<name>A0A418YKA3_9GAMM</name>
<protein>
    <submittedName>
        <fullName evidence="2">ThiF family adenylyltransferase</fullName>
    </submittedName>
</protein>
<accession>A0A418YKA3</accession>
<dbReference type="AlphaFoldDB" id="A0A418YKA3"/>
<comment type="caution">
    <text evidence="2">The sequence shown here is derived from an EMBL/GenBank/DDBJ whole genome shotgun (WGS) entry which is preliminary data.</text>
</comment>
<dbReference type="RefSeq" id="WP_119908938.1">
    <property type="nucleotide sequence ID" value="NZ_QZCH01000001.1"/>
</dbReference>
<feature type="domain" description="THIF-type NAD/FAD binding fold" evidence="1">
    <location>
        <begin position="314"/>
        <end position="530"/>
    </location>
</feature>
<proteinExistence type="predicted"/>
<dbReference type="InterPro" id="IPR045886">
    <property type="entry name" value="ThiF/MoeB/HesA"/>
</dbReference>
<dbReference type="SUPFAM" id="SSF69572">
    <property type="entry name" value="Activating enzymes of the ubiquitin-like proteins"/>
    <property type="match status" value="1"/>
</dbReference>
<dbReference type="InterPro" id="IPR035985">
    <property type="entry name" value="Ubiquitin-activating_enz"/>
</dbReference>
<dbReference type="Gene3D" id="3.40.50.720">
    <property type="entry name" value="NAD(P)-binding Rossmann-like Domain"/>
    <property type="match status" value="1"/>
</dbReference>
<reference evidence="2 3" key="1">
    <citation type="submission" date="2018-09" db="EMBL/GenBank/DDBJ databases">
        <authorList>
            <person name="Wang F."/>
        </authorList>
    </citation>
    <scope>NUCLEOTIDE SEQUENCE [LARGE SCALE GENOMIC DNA]</scope>
    <source>
        <strain evidence="2 3">PLHSC7-2</strain>
    </source>
</reference>
<organism evidence="2 3">
    <name type="scientific">Motilimonas pumila</name>
    <dbReference type="NCBI Taxonomy" id="2303987"/>
    <lineage>
        <taxon>Bacteria</taxon>
        <taxon>Pseudomonadati</taxon>
        <taxon>Pseudomonadota</taxon>
        <taxon>Gammaproteobacteria</taxon>
        <taxon>Alteromonadales</taxon>
        <taxon>Alteromonadales genera incertae sedis</taxon>
        <taxon>Motilimonas</taxon>
    </lineage>
</organism>
<evidence type="ECO:0000259" key="1">
    <source>
        <dbReference type="Pfam" id="PF00899"/>
    </source>
</evidence>
<dbReference type="GO" id="GO:0016779">
    <property type="term" value="F:nucleotidyltransferase activity"/>
    <property type="evidence" value="ECO:0007669"/>
    <property type="project" value="UniProtKB-KW"/>
</dbReference>
<gene>
    <name evidence="2" type="ORF">D1Z90_01290</name>
</gene>
<dbReference type="PANTHER" id="PTHR43267:SF1">
    <property type="entry name" value="TRNA THREONYLCARBAMOYLADENOSINE DEHYDRATASE"/>
    <property type="match status" value="1"/>
</dbReference>
<evidence type="ECO:0000313" key="3">
    <source>
        <dbReference type="Proteomes" id="UP000283255"/>
    </source>
</evidence>
<dbReference type="Proteomes" id="UP000283255">
    <property type="component" value="Unassembled WGS sequence"/>
</dbReference>
<dbReference type="GO" id="GO:0061504">
    <property type="term" value="P:cyclic threonylcarbamoyladenosine biosynthetic process"/>
    <property type="evidence" value="ECO:0007669"/>
    <property type="project" value="TreeGrafter"/>
</dbReference>
<reference evidence="2 3" key="2">
    <citation type="submission" date="2019-01" db="EMBL/GenBank/DDBJ databases">
        <title>Motilimonas pumilus sp. nov., isolated from the gut of sea cucumber (Apostichopus japonicus).</title>
        <authorList>
            <person name="Wang F.-Q."/>
            <person name="Ren L.-H."/>
            <person name="Lin Y.-W."/>
            <person name="Sun G.-H."/>
            <person name="Du Z.-J."/>
            <person name="Zhao J.-X."/>
            <person name="Liu X.-J."/>
            <person name="Liu L.-J."/>
        </authorList>
    </citation>
    <scope>NUCLEOTIDE SEQUENCE [LARGE SCALE GENOMIC DNA]</scope>
    <source>
        <strain evidence="2 3">PLHSC7-2</strain>
    </source>
</reference>
<keyword evidence="3" id="KW-1185">Reference proteome</keyword>
<dbReference type="GO" id="GO:0008641">
    <property type="term" value="F:ubiquitin-like modifier activating enzyme activity"/>
    <property type="evidence" value="ECO:0007669"/>
    <property type="project" value="InterPro"/>
</dbReference>
<dbReference type="InterPro" id="IPR000594">
    <property type="entry name" value="ThiF_NAD_FAD-bd"/>
</dbReference>
<evidence type="ECO:0000313" key="2">
    <source>
        <dbReference type="EMBL" id="RJG51396.1"/>
    </source>
</evidence>
<dbReference type="EMBL" id="QZCH01000001">
    <property type="protein sequence ID" value="RJG51396.1"/>
    <property type="molecule type" value="Genomic_DNA"/>
</dbReference>
<dbReference type="OrthoDB" id="7060788at2"/>
<dbReference type="PANTHER" id="PTHR43267">
    <property type="entry name" value="TRNA THREONYLCARBAMOYLADENOSINE DEHYDRATASE"/>
    <property type="match status" value="1"/>
</dbReference>
<keyword evidence="2" id="KW-0808">Transferase</keyword>